<dbReference type="PANTHER" id="PTHR33495:SF2">
    <property type="entry name" value="ANTI-SIGMA FACTOR ANTAGONIST TM_1081-RELATED"/>
    <property type="match status" value="1"/>
</dbReference>
<dbReference type="EMBL" id="LVWG01000025">
    <property type="protein sequence ID" value="KZK74454.1"/>
    <property type="molecule type" value="Genomic_DNA"/>
</dbReference>
<comment type="caution">
    <text evidence="2">The sequence shown here is derived from an EMBL/GenBank/DDBJ whole genome shotgun (WGS) entry which is preliminary data.</text>
</comment>
<gene>
    <name evidence="2" type="ORF">A3K90_06605</name>
</gene>
<dbReference type="RefSeq" id="WP_303681385.1">
    <property type="nucleotide sequence ID" value="NZ_LVWG01000025.1"/>
</dbReference>
<protein>
    <submittedName>
        <fullName evidence="2">Anti-anti-sigma factor</fullName>
    </submittedName>
</protein>
<sequence>MEFSVDTSAGVRVGVAILPERIDAASCAELQAAAAGWLKQTANLVFDCSGLNFIDSSGLGVLVSILRKTIEQDGDLKLACLGMKASMLMELTKAKRLFSIHPDAVSAIAAFHGGVRQ</sequence>
<dbReference type="SUPFAM" id="SSF52091">
    <property type="entry name" value="SpoIIaa-like"/>
    <property type="match status" value="1"/>
</dbReference>
<accession>A0A165LUP9</accession>
<dbReference type="InterPro" id="IPR036513">
    <property type="entry name" value="STAS_dom_sf"/>
</dbReference>
<evidence type="ECO:0000313" key="3">
    <source>
        <dbReference type="Proteomes" id="UP000076481"/>
    </source>
</evidence>
<proteinExistence type="predicted"/>
<organism evidence="2 3">
    <name type="scientific">Pelodictyon luteolum</name>
    <dbReference type="NCBI Taxonomy" id="1100"/>
    <lineage>
        <taxon>Bacteria</taxon>
        <taxon>Pseudomonadati</taxon>
        <taxon>Chlorobiota</taxon>
        <taxon>Chlorobiia</taxon>
        <taxon>Chlorobiales</taxon>
        <taxon>Chlorobiaceae</taxon>
        <taxon>Chlorobium/Pelodictyon group</taxon>
        <taxon>Pelodictyon</taxon>
    </lineage>
</organism>
<reference evidence="2 3" key="1">
    <citation type="submission" date="2016-03" db="EMBL/GenBank/DDBJ databases">
        <title>Speciation and ecological success in dimly lit waters: horizontal gene transfer in a green sulfur bacteria bloom unveiled by metagenomic assembly.</title>
        <authorList>
            <person name="Llorens-Mares T."/>
            <person name="Liu Z."/>
            <person name="Allen L.Z."/>
            <person name="Rusch D.B."/>
            <person name="Craig M.T."/>
            <person name="Dupont C.L."/>
            <person name="Bryant D.A."/>
            <person name="Casamayor E.O."/>
        </authorList>
    </citation>
    <scope>NUCLEOTIDE SEQUENCE [LARGE SCALE GENOMIC DNA]</scope>
    <source>
        <strain evidence="2">CIII</strain>
    </source>
</reference>
<dbReference type="InterPro" id="IPR002645">
    <property type="entry name" value="STAS_dom"/>
</dbReference>
<evidence type="ECO:0000313" key="2">
    <source>
        <dbReference type="EMBL" id="KZK74454.1"/>
    </source>
</evidence>
<name>A0A165LUP9_PELLU</name>
<dbReference type="AlphaFoldDB" id="A0A165LUP9"/>
<dbReference type="Proteomes" id="UP000076481">
    <property type="component" value="Unassembled WGS sequence"/>
</dbReference>
<dbReference type="GO" id="GO:0043856">
    <property type="term" value="F:anti-sigma factor antagonist activity"/>
    <property type="evidence" value="ECO:0007669"/>
    <property type="project" value="TreeGrafter"/>
</dbReference>
<dbReference type="CDD" id="cd07043">
    <property type="entry name" value="STAS_anti-anti-sigma_factors"/>
    <property type="match status" value="1"/>
</dbReference>
<evidence type="ECO:0000259" key="1">
    <source>
        <dbReference type="PROSITE" id="PS50801"/>
    </source>
</evidence>
<dbReference type="PANTHER" id="PTHR33495">
    <property type="entry name" value="ANTI-SIGMA FACTOR ANTAGONIST TM_1081-RELATED-RELATED"/>
    <property type="match status" value="1"/>
</dbReference>
<dbReference type="Gene3D" id="3.30.750.24">
    <property type="entry name" value="STAS domain"/>
    <property type="match status" value="1"/>
</dbReference>
<dbReference type="PROSITE" id="PS50801">
    <property type="entry name" value="STAS"/>
    <property type="match status" value="1"/>
</dbReference>
<dbReference type="Pfam" id="PF01740">
    <property type="entry name" value="STAS"/>
    <property type="match status" value="1"/>
</dbReference>
<feature type="domain" description="STAS" evidence="1">
    <location>
        <begin position="22"/>
        <end position="111"/>
    </location>
</feature>